<name>B7G557_PHATC</name>
<evidence type="ECO:0000256" key="2">
    <source>
        <dbReference type="ARBA" id="ARBA00006339"/>
    </source>
</evidence>
<keyword evidence="4" id="KW-0812">Transmembrane</keyword>
<reference evidence="10 11" key="1">
    <citation type="journal article" date="2008" name="Nature">
        <title>The Phaeodactylum genome reveals the evolutionary history of diatom genomes.</title>
        <authorList>
            <person name="Bowler C."/>
            <person name="Allen A.E."/>
            <person name="Badger J.H."/>
            <person name="Grimwood J."/>
            <person name="Jabbari K."/>
            <person name="Kuo A."/>
            <person name="Maheswari U."/>
            <person name="Martens C."/>
            <person name="Maumus F."/>
            <person name="Otillar R.P."/>
            <person name="Rayko E."/>
            <person name="Salamov A."/>
            <person name="Vandepoele K."/>
            <person name="Beszteri B."/>
            <person name="Gruber A."/>
            <person name="Heijde M."/>
            <person name="Katinka M."/>
            <person name="Mock T."/>
            <person name="Valentin K."/>
            <person name="Verret F."/>
            <person name="Berges J.A."/>
            <person name="Brownlee C."/>
            <person name="Cadoret J.P."/>
            <person name="Chiovitti A."/>
            <person name="Choi C.J."/>
            <person name="Coesel S."/>
            <person name="De Martino A."/>
            <person name="Detter J.C."/>
            <person name="Durkin C."/>
            <person name="Falciatore A."/>
            <person name="Fournet J."/>
            <person name="Haruta M."/>
            <person name="Huysman M.J."/>
            <person name="Jenkins B.D."/>
            <person name="Jiroutova K."/>
            <person name="Jorgensen R.E."/>
            <person name="Joubert Y."/>
            <person name="Kaplan A."/>
            <person name="Kroger N."/>
            <person name="Kroth P.G."/>
            <person name="La Roche J."/>
            <person name="Lindquist E."/>
            <person name="Lommer M."/>
            <person name="Martin-Jezequel V."/>
            <person name="Lopez P.J."/>
            <person name="Lucas S."/>
            <person name="Mangogna M."/>
            <person name="McGinnis K."/>
            <person name="Medlin L.K."/>
            <person name="Montsant A."/>
            <person name="Oudot-Le Secq M.P."/>
            <person name="Napoli C."/>
            <person name="Obornik M."/>
            <person name="Parker M.S."/>
            <person name="Petit J.L."/>
            <person name="Porcel B.M."/>
            <person name="Poulsen N."/>
            <person name="Robison M."/>
            <person name="Rychlewski L."/>
            <person name="Rynearson T.A."/>
            <person name="Schmutz J."/>
            <person name="Shapiro H."/>
            <person name="Siaut M."/>
            <person name="Stanley M."/>
            <person name="Sussman M.R."/>
            <person name="Taylor A.R."/>
            <person name="Vardi A."/>
            <person name="von Dassow P."/>
            <person name="Vyverman W."/>
            <person name="Willis A."/>
            <person name="Wyrwicz L.S."/>
            <person name="Rokhsar D.S."/>
            <person name="Weissenbach J."/>
            <person name="Armbrust E.V."/>
            <person name="Green B.R."/>
            <person name="Van de Peer Y."/>
            <person name="Grigoriev I.V."/>
        </authorList>
    </citation>
    <scope>NUCLEOTIDE SEQUENCE [LARGE SCALE GENOMIC DNA]</scope>
    <source>
        <strain evidence="10 11">CCAP 1055/1</strain>
    </source>
</reference>
<feature type="region of interest" description="Disordered" evidence="9">
    <location>
        <begin position="1"/>
        <end position="22"/>
    </location>
</feature>
<dbReference type="Pfam" id="PF03567">
    <property type="entry name" value="Sulfotransfer_2"/>
    <property type="match status" value="1"/>
</dbReference>
<dbReference type="AlphaFoldDB" id="B7G557"/>
<reference evidence="11" key="2">
    <citation type="submission" date="2008-08" db="EMBL/GenBank/DDBJ databases">
        <authorList>
            <consortium name="Diatom Consortium"/>
            <person name="Grigoriev I."/>
            <person name="Grimwood J."/>
            <person name="Kuo A."/>
            <person name="Otillar R.P."/>
            <person name="Salamov A."/>
            <person name="Detter J.C."/>
            <person name="Lindquist E."/>
            <person name="Shapiro H."/>
            <person name="Lucas S."/>
            <person name="Glavina del Rio T."/>
            <person name="Pitluck S."/>
            <person name="Rokhsar D."/>
            <person name="Bowler C."/>
        </authorList>
    </citation>
    <scope>GENOME REANNOTATION</scope>
    <source>
        <strain evidence="11">CCAP 1055/1</strain>
    </source>
</reference>
<dbReference type="RefSeq" id="XP_002182357.1">
    <property type="nucleotide sequence ID" value="XM_002182321.1"/>
</dbReference>
<evidence type="ECO:0000256" key="3">
    <source>
        <dbReference type="ARBA" id="ARBA00022679"/>
    </source>
</evidence>
<dbReference type="GO" id="GO:0016051">
    <property type="term" value="P:carbohydrate biosynthetic process"/>
    <property type="evidence" value="ECO:0007669"/>
    <property type="project" value="InterPro"/>
</dbReference>
<dbReference type="PANTHER" id="PTHR12137:SF54">
    <property type="entry name" value="CARBOHYDRATE SULFOTRANSFERASE"/>
    <property type="match status" value="1"/>
</dbReference>
<dbReference type="GO" id="GO:0000139">
    <property type="term" value="C:Golgi membrane"/>
    <property type="evidence" value="ECO:0007669"/>
    <property type="project" value="UniProtKB-SubCell"/>
</dbReference>
<dbReference type="InterPro" id="IPR005331">
    <property type="entry name" value="Sulfotransferase"/>
</dbReference>
<evidence type="ECO:0000256" key="7">
    <source>
        <dbReference type="ARBA" id="ARBA00023136"/>
    </source>
</evidence>
<proteinExistence type="inferred from homology"/>
<evidence type="ECO:0000256" key="8">
    <source>
        <dbReference type="ARBA" id="ARBA00023180"/>
    </source>
</evidence>
<evidence type="ECO:0000313" key="10">
    <source>
        <dbReference type="EMBL" id="EEC46258.1"/>
    </source>
</evidence>
<keyword evidence="11" id="KW-1185">Reference proteome</keyword>
<dbReference type="PaxDb" id="2850-Phatr47857"/>
<keyword evidence="3" id="KW-0808">Transferase</keyword>
<dbReference type="KEGG" id="pti:PHATRDRAFT_47857"/>
<evidence type="ECO:0000256" key="5">
    <source>
        <dbReference type="ARBA" id="ARBA00022989"/>
    </source>
</evidence>
<dbReference type="HOGENOM" id="CLU_697306_0_0_1"/>
<evidence type="ECO:0008006" key="12">
    <source>
        <dbReference type="Google" id="ProtNLM"/>
    </source>
</evidence>
<sequence length="396" mass="44829">MVLIMNAQNPSKNKPTRKAVQPSRGSYSKLAYCFLGACMVGAMVLNMSHLRNVQESSHPQSALPRRNAKVVLRRESVKKTVASLKKVVAPQSPALSDRKPSQSFIPIAPRPTDPAKNLLQAGDYIYYQDPAIPRWDAAPIVVESHKLLFFTTPKVGCTVWKQLFRRMMGAKDWKSQDAQSLLPHNPEVNGLKYLYDYPLEEADRMMTSPKWTRAVMVRDPKQRFLSAFLDKAVSNRHQHIQHRCCPDQACIADAQTLAGFLRLCERCDDEHWRAQNARLDSKFWPYMDFVGHVENSAADAQALLTRVGAWDEFGASGWGTDGTSAIFQSKGSGGAGTHATWSQWKVWQWYTPEIEQQVEDFFRADFENPLFNFTRGECLTCLSDEDKAKLAAEQKK</sequence>
<organism evidence="10 11">
    <name type="scientific">Phaeodactylum tricornutum (strain CCAP 1055/1)</name>
    <dbReference type="NCBI Taxonomy" id="556484"/>
    <lineage>
        <taxon>Eukaryota</taxon>
        <taxon>Sar</taxon>
        <taxon>Stramenopiles</taxon>
        <taxon>Ochrophyta</taxon>
        <taxon>Bacillariophyta</taxon>
        <taxon>Bacillariophyceae</taxon>
        <taxon>Bacillariophycidae</taxon>
        <taxon>Naviculales</taxon>
        <taxon>Phaeodactylaceae</taxon>
        <taxon>Phaeodactylum</taxon>
    </lineage>
</organism>
<dbReference type="Proteomes" id="UP000000759">
    <property type="component" value="Chromosome 15"/>
</dbReference>
<evidence type="ECO:0000256" key="6">
    <source>
        <dbReference type="ARBA" id="ARBA00023034"/>
    </source>
</evidence>
<dbReference type="PANTHER" id="PTHR12137">
    <property type="entry name" value="CARBOHYDRATE SULFOTRANSFERASE"/>
    <property type="match status" value="1"/>
</dbReference>
<dbReference type="eggNOG" id="ENOG502S96K">
    <property type="taxonomic scope" value="Eukaryota"/>
</dbReference>
<gene>
    <name evidence="10" type="ORF">PHATRDRAFT_47857</name>
</gene>
<keyword evidence="6" id="KW-0333">Golgi apparatus</keyword>
<comment type="subcellular location">
    <subcellularLocation>
        <location evidence="1">Golgi apparatus membrane</location>
        <topology evidence="1">Single-pass type II membrane protein</topology>
    </subcellularLocation>
</comment>
<comment type="similarity">
    <text evidence="2">Belongs to the sulfotransferase 2 family.</text>
</comment>
<evidence type="ECO:0000256" key="4">
    <source>
        <dbReference type="ARBA" id="ARBA00022692"/>
    </source>
</evidence>
<keyword evidence="8" id="KW-0325">Glycoprotein</keyword>
<evidence type="ECO:0000313" key="11">
    <source>
        <dbReference type="Proteomes" id="UP000000759"/>
    </source>
</evidence>
<feature type="compositionally biased region" description="Polar residues" evidence="9">
    <location>
        <begin position="1"/>
        <end position="13"/>
    </location>
</feature>
<evidence type="ECO:0000256" key="9">
    <source>
        <dbReference type="SAM" id="MobiDB-lite"/>
    </source>
</evidence>
<accession>B7G557</accession>
<keyword evidence="7" id="KW-0472">Membrane</keyword>
<dbReference type="GeneID" id="7202987"/>
<dbReference type="EMBL" id="CM000617">
    <property type="protein sequence ID" value="EEC46258.1"/>
    <property type="molecule type" value="Genomic_DNA"/>
</dbReference>
<dbReference type="InterPro" id="IPR018011">
    <property type="entry name" value="Carb_sulfotrans_8-10"/>
</dbReference>
<dbReference type="OrthoDB" id="206904at2759"/>
<dbReference type="GO" id="GO:0008146">
    <property type="term" value="F:sulfotransferase activity"/>
    <property type="evidence" value="ECO:0007669"/>
    <property type="project" value="InterPro"/>
</dbReference>
<evidence type="ECO:0000256" key="1">
    <source>
        <dbReference type="ARBA" id="ARBA00004323"/>
    </source>
</evidence>
<keyword evidence="5" id="KW-1133">Transmembrane helix</keyword>
<dbReference type="InParanoid" id="B7G557"/>
<protein>
    <recommendedName>
        <fullName evidence="12">Carbohydrate sulfotransferase</fullName>
    </recommendedName>
</protein>